<organism evidence="1 2">
    <name type="scientific">Phyllosticta citricarpa</name>
    <dbReference type="NCBI Taxonomy" id="55181"/>
    <lineage>
        <taxon>Eukaryota</taxon>
        <taxon>Fungi</taxon>
        <taxon>Dikarya</taxon>
        <taxon>Ascomycota</taxon>
        <taxon>Pezizomycotina</taxon>
        <taxon>Dothideomycetes</taxon>
        <taxon>Dothideomycetes incertae sedis</taxon>
        <taxon>Botryosphaeriales</taxon>
        <taxon>Phyllostictaceae</taxon>
        <taxon>Phyllosticta</taxon>
    </lineage>
</organism>
<evidence type="ECO:0000313" key="1">
    <source>
        <dbReference type="EMBL" id="KAK7532786.1"/>
    </source>
</evidence>
<comment type="caution">
    <text evidence="1">The sequence shown here is derived from an EMBL/GenBank/DDBJ whole genome shotgun (WGS) entry which is preliminary data.</text>
</comment>
<reference evidence="1 2" key="1">
    <citation type="submission" date="2024-04" db="EMBL/GenBank/DDBJ databases">
        <title>Phyllosticta paracitricarpa is synonymous to the EU quarantine fungus P. citricarpa based on phylogenomic analyses.</title>
        <authorList>
            <consortium name="Lawrence Berkeley National Laboratory"/>
            <person name="Van Ingen-Buijs V.A."/>
            <person name="Van Westerhoven A.C."/>
            <person name="Haridas S."/>
            <person name="Skiadas P."/>
            <person name="Martin F."/>
            <person name="Groenewald J.Z."/>
            <person name="Crous P.W."/>
            <person name="Seidl M.F."/>
        </authorList>
    </citation>
    <scope>NUCLEOTIDE SEQUENCE [LARGE SCALE GENOMIC DNA]</scope>
    <source>
        <strain evidence="1 2">CBS 122670</strain>
    </source>
</reference>
<dbReference type="Proteomes" id="UP001365128">
    <property type="component" value="Unassembled WGS sequence"/>
</dbReference>
<proteinExistence type="predicted"/>
<name>A0ABR1LE71_9PEZI</name>
<dbReference type="EMBL" id="JBBPDW010000048">
    <property type="protein sequence ID" value="KAK7532786.1"/>
    <property type="molecule type" value="Genomic_DNA"/>
</dbReference>
<gene>
    <name evidence="1" type="ORF">IWX46DRAFT_335618</name>
</gene>
<accession>A0ABR1LE71</accession>
<sequence>MFDFWDTRIDWQVSGERAVIQWHDKETAMDRYLGRLGEGNDGGLCSETPLTLWIGQDTDDVSRKLVFLNLRLKRRSSTSKPKTDVSLVLPVTDASVEMQNMSHASKNVALSVDQIHLAFSLNDFPFAVMPPCRRPARKPLDNVPGYLVECMRNLTKTKMVHVYVAKGLDGKIHSVMQDLVAAAKRESLREVALRLDDPEGSGEKLVNRWDLYPVTTDDLGQGKARCWNPYVEDQPPEYTEYTAGPYMGLGLPAPETVAGGSPDEKLEWRVCSTPKRNASASPPRERVTKKHLEELTQATEAIGTAEMLDLARAAKSAASSPSSVFASPGTSGTGQRYEDILIFNLPTLQAPSVSTPVSSTWRMQFSKTNSIFFDMVSLLQKALKHQPSTHEMHLSRFLVLGHLARKAVAAHIGPDVITTPCQDSTYEQFAAMRDELTRRVIVDMADTDSGTVKSPFPINPLDQVEYLRRWMNERVQVFLDTDVLEQLAAMRRAAIKVLDCYPLGAYSDTDPIGCEFEWARAAVLGAVFFNVGNQPLMAGREERSPVMWGHGHPS</sequence>
<keyword evidence="2" id="KW-1185">Reference proteome</keyword>
<evidence type="ECO:0000313" key="2">
    <source>
        <dbReference type="Proteomes" id="UP001365128"/>
    </source>
</evidence>
<protein>
    <submittedName>
        <fullName evidence="1">Uncharacterized protein</fullName>
    </submittedName>
</protein>